<organism evidence="3 4">
    <name type="scientific">Pseudovirgaria hyperparasitica</name>
    <dbReference type="NCBI Taxonomy" id="470096"/>
    <lineage>
        <taxon>Eukaryota</taxon>
        <taxon>Fungi</taxon>
        <taxon>Dikarya</taxon>
        <taxon>Ascomycota</taxon>
        <taxon>Pezizomycotina</taxon>
        <taxon>Dothideomycetes</taxon>
        <taxon>Dothideomycetes incertae sedis</taxon>
        <taxon>Acrospermales</taxon>
        <taxon>Acrospermaceae</taxon>
        <taxon>Pseudovirgaria</taxon>
    </lineage>
</organism>
<protein>
    <submittedName>
        <fullName evidence="3">Uncharacterized protein</fullName>
    </submittedName>
</protein>
<proteinExistence type="predicted"/>
<feature type="compositionally biased region" description="Low complexity" evidence="1">
    <location>
        <begin position="29"/>
        <end position="46"/>
    </location>
</feature>
<accession>A0A6A6W612</accession>
<keyword evidence="2" id="KW-0472">Membrane</keyword>
<feature type="transmembrane region" description="Helical" evidence="2">
    <location>
        <begin position="207"/>
        <end position="236"/>
    </location>
</feature>
<feature type="compositionally biased region" description="Polar residues" evidence="1">
    <location>
        <begin position="143"/>
        <end position="152"/>
    </location>
</feature>
<dbReference type="Proteomes" id="UP000799437">
    <property type="component" value="Unassembled WGS sequence"/>
</dbReference>
<reference evidence="3" key="1">
    <citation type="journal article" date="2020" name="Stud. Mycol.">
        <title>101 Dothideomycetes genomes: a test case for predicting lifestyles and emergence of pathogens.</title>
        <authorList>
            <person name="Haridas S."/>
            <person name="Albert R."/>
            <person name="Binder M."/>
            <person name="Bloem J."/>
            <person name="Labutti K."/>
            <person name="Salamov A."/>
            <person name="Andreopoulos B."/>
            <person name="Baker S."/>
            <person name="Barry K."/>
            <person name="Bills G."/>
            <person name="Bluhm B."/>
            <person name="Cannon C."/>
            <person name="Castanera R."/>
            <person name="Culley D."/>
            <person name="Daum C."/>
            <person name="Ezra D."/>
            <person name="Gonzalez J."/>
            <person name="Henrissat B."/>
            <person name="Kuo A."/>
            <person name="Liang C."/>
            <person name="Lipzen A."/>
            <person name="Lutzoni F."/>
            <person name="Magnuson J."/>
            <person name="Mondo S."/>
            <person name="Nolan M."/>
            <person name="Ohm R."/>
            <person name="Pangilinan J."/>
            <person name="Park H.-J."/>
            <person name="Ramirez L."/>
            <person name="Alfaro M."/>
            <person name="Sun H."/>
            <person name="Tritt A."/>
            <person name="Yoshinaga Y."/>
            <person name="Zwiers L.-H."/>
            <person name="Turgeon B."/>
            <person name="Goodwin S."/>
            <person name="Spatafora J."/>
            <person name="Crous P."/>
            <person name="Grigoriev I."/>
        </authorList>
    </citation>
    <scope>NUCLEOTIDE SEQUENCE</scope>
    <source>
        <strain evidence="3">CBS 121739</strain>
    </source>
</reference>
<dbReference type="RefSeq" id="XP_033600436.1">
    <property type="nucleotide sequence ID" value="XM_033748910.1"/>
</dbReference>
<evidence type="ECO:0000313" key="4">
    <source>
        <dbReference type="Proteomes" id="UP000799437"/>
    </source>
</evidence>
<evidence type="ECO:0000256" key="2">
    <source>
        <dbReference type="SAM" id="Phobius"/>
    </source>
</evidence>
<evidence type="ECO:0000313" key="3">
    <source>
        <dbReference type="EMBL" id="KAF2757985.1"/>
    </source>
</evidence>
<keyword evidence="2" id="KW-1133">Transmembrane helix</keyword>
<dbReference type="EMBL" id="ML996572">
    <property type="protein sequence ID" value="KAF2757985.1"/>
    <property type="molecule type" value="Genomic_DNA"/>
</dbReference>
<keyword evidence="4" id="KW-1185">Reference proteome</keyword>
<keyword evidence="2" id="KW-0812">Transmembrane</keyword>
<dbReference type="AlphaFoldDB" id="A0A6A6W612"/>
<gene>
    <name evidence="3" type="ORF">EJ05DRAFT_528414</name>
</gene>
<sequence>MSSPHVSFDEDSLLIPRPFTSSNINTVNSPAHLSPIPSSASSASPSYGALRTATHAHEPPHHQHGTSTLSHQSIYDRAAMLAEQRSPTPRRDSTSTYHTACSEPPVLPLSLSQVTHSPPRSRLDAIPQEAHTQRQKVQRQETQESQDAQESQAMHKAQLETRALLRCLLPPSERRGSRVACWPHEVADLERQRGAGDGRRMQRVGCWGVVVGVARAVAVGVLVLVLLAVGLGVGVFGGGGRWRGRGHGGG</sequence>
<feature type="compositionally biased region" description="Polar residues" evidence="1">
    <location>
        <begin position="19"/>
        <end position="28"/>
    </location>
</feature>
<name>A0A6A6W612_9PEZI</name>
<evidence type="ECO:0000256" key="1">
    <source>
        <dbReference type="SAM" id="MobiDB-lite"/>
    </source>
</evidence>
<dbReference type="GeneID" id="54489964"/>
<feature type="region of interest" description="Disordered" evidence="1">
    <location>
        <begin position="82"/>
        <end position="154"/>
    </location>
</feature>
<feature type="region of interest" description="Disordered" evidence="1">
    <location>
        <begin position="1"/>
        <end position="49"/>
    </location>
</feature>